<accession>A0A5C4YDW1</accession>
<evidence type="ECO:0000313" key="2">
    <source>
        <dbReference type="Proteomes" id="UP000312397"/>
    </source>
</evidence>
<dbReference type="EMBL" id="VEVS01000055">
    <property type="protein sequence ID" value="TNO40513.1"/>
    <property type="molecule type" value="Genomic_DNA"/>
</dbReference>
<dbReference type="RefSeq" id="WP_002826961.1">
    <property type="nucleotide sequence ID" value="NZ_CP029054.1"/>
</dbReference>
<gene>
    <name evidence="1" type="ORF">FH034_09675</name>
</gene>
<proteinExistence type="predicted"/>
<dbReference type="Proteomes" id="UP000312397">
    <property type="component" value="Unassembled WGS sequence"/>
</dbReference>
<organism evidence="1 2">
    <name type="scientific">Campylobacter jejuni</name>
    <dbReference type="NCBI Taxonomy" id="197"/>
    <lineage>
        <taxon>Bacteria</taxon>
        <taxon>Pseudomonadati</taxon>
        <taxon>Campylobacterota</taxon>
        <taxon>Epsilonproteobacteria</taxon>
        <taxon>Campylobacterales</taxon>
        <taxon>Campylobacteraceae</taxon>
        <taxon>Campylobacter</taxon>
    </lineage>
</organism>
<evidence type="ECO:0000313" key="1">
    <source>
        <dbReference type="EMBL" id="TNO40513.1"/>
    </source>
</evidence>
<dbReference type="AlphaFoldDB" id="A0A5C4YDW1"/>
<name>A0A5C4YDW1_CAMJU</name>
<protein>
    <submittedName>
        <fullName evidence="1">Uncharacterized protein</fullName>
    </submittedName>
</protein>
<reference evidence="1 2" key="1">
    <citation type="submission" date="2019-06" db="EMBL/GenBank/DDBJ databases">
        <title>Epidemiology of MDR Campylobacter spp.</title>
        <authorList>
            <person name="Addetia A."/>
            <person name="Greninger A."/>
            <person name="Fang F."/>
        </authorList>
    </citation>
    <scope>NUCLEOTIDE SEQUENCE [LARGE SCALE GENOMIC DNA]</scope>
    <source>
        <strain evidence="1 2">HMC314</strain>
    </source>
</reference>
<sequence>MLYFIIIILIATIGLFVYSGFRIKSKLIKIATNGTLTKQDLKEIEAISKYYEISLMEAAKIHYGKAMITEEMILRLERPYRELYEQCKNFSTNKHEKISHYLSSNNQDNYLEAINFILIAEESVSIALKSKNKDTAESRRKLALEMEQKIQERHPKAYGLIIDTIQLLEDNYDVSLFENQCIKYYEEAGKLKTIKSKQKRIDCINDLIKEAEANPKIDRKFVDFWKNKVKEII</sequence>
<comment type="caution">
    <text evidence="1">The sequence shown here is derived from an EMBL/GenBank/DDBJ whole genome shotgun (WGS) entry which is preliminary data.</text>
</comment>